<reference evidence="2" key="1">
    <citation type="journal article" date="2014" name="Int. J. Syst. Evol. Microbiol.">
        <title>Complete genome of a new Firmicutes species belonging to the dominant human colonic microbiota ('Ruminococcus bicirculans') reveals two chromosomes and a selective capacity to utilize plant glucans.</title>
        <authorList>
            <consortium name="NISC Comparative Sequencing Program"/>
            <person name="Wegmann U."/>
            <person name="Louis P."/>
            <person name="Goesmann A."/>
            <person name="Henrissat B."/>
            <person name="Duncan S.H."/>
            <person name="Flint H.J."/>
        </authorList>
    </citation>
    <scope>NUCLEOTIDE SEQUENCE</scope>
    <source>
        <strain evidence="2">CGMCC 1.12707</strain>
    </source>
</reference>
<dbReference type="Proteomes" id="UP000184120">
    <property type="component" value="Unassembled WGS sequence"/>
</dbReference>
<accession>A0A1M6U0E7</accession>
<proteinExistence type="predicted"/>
<sequence>MSKPKKNSSFIEKIEPSFVLVDIIMMGFMSYQYFSVWFSPHLVDPNRIFQMAGLMGFEFIMIHSGVFMAVMPRKISLLIFVPAYGLFAWAFNSIIGGDNIVAYIYLIAVFNRMRFAFFNVNDDLRSQQILRSAYAAITYFFLLIGVAIGSSIVPEFGLNDENLTRIGYDEAKTHGGIFLDEPQTAICLGAIYYFALALYGLPASWFWKTIPKV</sequence>
<keyword evidence="1" id="KW-0812">Transmembrane</keyword>
<feature type="transmembrane region" description="Helical" evidence="1">
    <location>
        <begin position="18"/>
        <end position="36"/>
    </location>
</feature>
<dbReference type="Proteomes" id="UP000650994">
    <property type="component" value="Unassembled WGS sequence"/>
</dbReference>
<feature type="transmembrane region" description="Helical" evidence="1">
    <location>
        <begin position="190"/>
        <end position="207"/>
    </location>
</feature>
<feature type="transmembrane region" description="Helical" evidence="1">
    <location>
        <begin position="48"/>
        <end position="70"/>
    </location>
</feature>
<dbReference type="AlphaFoldDB" id="A0A1M6U0E7"/>
<feature type="transmembrane region" description="Helical" evidence="1">
    <location>
        <begin position="101"/>
        <end position="120"/>
    </location>
</feature>
<dbReference type="EMBL" id="FRBH01000002">
    <property type="protein sequence ID" value="SHK62548.1"/>
    <property type="molecule type" value="Genomic_DNA"/>
</dbReference>
<gene>
    <name evidence="2" type="ORF">GCM10010984_27110</name>
    <name evidence="3" type="ORF">SAMN05443634_102156</name>
</gene>
<reference evidence="4" key="2">
    <citation type="submission" date="2016-11" db="EMBL/GenBank/DDBJ databases">
        <authorList>
            <person name="Varghese N."/>
            <person name="Submissions S."/>
        </authorList>
    </citation>
    <scope>NUCLEOTIDE SEQUENCE [LARGE SCALE GENOMIC DNA]</scope>
    <source>
        <strain evidence="4">DSM 27989</strain>
    </source>
</reference>
<feature type="transmembrane region" description="Helical" evidence="1">
    <location>
        <begin position="77"/>
        <end position="95"/>
    </location>
</feature>
<feature type="transmembrane region" description="Helical" evidence="1">
    <location>
        <begin position="132"/>
        <end position="153"/>
    </location>
</feature>
<keyword evidence="1" id="KW-0472">Membrane</keyword>
<evidence type="ECO:0000313" key="2">
    <source>
        <dbReference type="EMBL" id="GGF08553.1"/>
    </source>
</evidence>
<reference evidence="2" key="5">
    <citation type="submission" date="2024-05" db="EMBL/GenBank/DDBJ databases">
        <authorList>
            <person name="Sun Q."/>
            <person name="Zhou Y."/>
        </authorList>
    </citation>
    <scope>NUCLEOTIDE SEQUENCE</scope>
    <source>
        <strain evidence="2">CGMCC 1.12707</strain>
    </source>
</reference>
<dbReference type="EMBL" id="BMFL01000021">
    <property type="protein sequence ID" value="GGF08553.1"/>
    <property type="molecule type" value="Genomic_DNA"/>
</dbReference>
<evidence type="ECO:0000313" key="3">
    <source>
        <dbReference type="EMBL" id="SHK62548.1"/>
    </source>
</evidence>
<keyword evidence="1" id="KW-1133">Transmembrane helix</keyword>
<name>A0A1M6U0E7_9FLAO</name>
<reference evidence="5" key="4">
    <citation type="journal article" date="2019" name="Int. J. Syst. Evol. Microbiol.">
        <title>The Global Catalogue of Microorganisms (GCM) 10K type strain sequencing project: providing services to taxonomists for standard genome sequencing and annotation.</title>
        <authorList>
            <consortium name="The Broad Institute Genomics Platform"/>
            <consortium name="The Broad Institute Genome Sequencing Center for Infectious Disease"/>
            <person name="Wu L."/>
            <person name="Ma J."/>
        </authorList>
    </citation>
    <scope>NUCLEOTIDE SEQUENCE [LARGE SCALE GENOMIC DNA]</scope>
    <source>
        <strain evidence="5">CGMCC 1.12707</strain>
    </source>
</reference>
<reference evidence="3" key="3">
    <citation type="submission" date="2016-11" db="EMBL/GenBank/DDBJ databases">
        <authorList>
            <person name="Jaros S."/>
            <person name="Januszkiewicz K."/>
            <person name="Wedrychowicz H."/>
        </authorList>
    </citation>
    <scope>NUCLEOTIDE SEQUENCE [LARGE SCALE GENOMIC DNA]</scope>
    <source>
        <strain evidence="3">DSM 27989</strain>
    </source>
</reference>
<keyword evidence="5" id="KW-1185">Reference proteome</keyword>
<dbReference type="RefSeq" id="WP_072929519.1">
    <property type="nucleotide sequence ID" value="NZ_BMFL01000021.1"/>
</dbReference>
<organism evidence="3 4">
    <name type="scientific">Chishuiella changwenlii</name>
    <dbReference type="NCBI Taxonomy" id="1434701"/>
    <lineage>
        <taxon>Bacteria</taxon>
        <taxon>Pseudomonadati</taxon>
        <taxon>Bacteroidota</taxon>
        <taxon>Flavobacteriia</taxon>
        <taxon>Flavobacteriales</taxon>
        <taxon>Weeksellaceae</taxon>
        <taxon>Chishuiella</taxon>
    </lineage>
</organism>
<evidence type="ECO:0000313" key="5">
    <source>
        <dbReference type="Proteomes" id="UP000650994"/>
    </source>
</evidence>
<evidence type="ECO:0000313" key="4">
    <source>
        <dbReference type="Proteomes" id="UP000184120"/>
    </source>
</evidence>
<evidence type="ECO:0000256" key="1">
    <source>
        <dbReference type="SAM" id="Phobius"/>
    </source>
</evidence>
<protein>
    <submittedName>
        <fullName evidence="3">Uncharacterized protein</fullName>
    </submittedName>
</protein>
<dbReference type="OrthoDB" id="6464693at2"/>